<accession>B9M8D6</accession>
<dbReference type="PANTHER" id="PTHR42940:SF8">
    <property type="entry name" value="VACUOLAR PROTEIN SORTING-ASSOCIATED PROTEIN 11"/>
    <property type="match status" value="1"/>
</dbReference>
<dbReference type="STRING" id="316067.Geob_0097"/>
<comment type="cofactor">
    <cofactor evidence="1 6">
        <name>Zn(2+)</name>
        <dbReference type="ChEBI" id="CHEBI:29105"/>
    </cofactor>
</comment>
<dbReference type="Gene3D" id="3.90.180.10">
    <property type="entry name" value="Medium-chain alcohol dehydrogenases, catalytic domain"/>
    <property type="match status" value="1"/>
</dbReference>
<organism evidence="9 10">
    <name type="scientific">Geotalea daltonii (strain DSM 22248 / JCM 15807 / FRC-32)</name>
    <name type="common">Geobacter daltonii</name>
    <dbReference type="NCBI Taxonomy" id="316067"/>
    <lineage>
        <taxon>Bacteria</taxon>
        <taxon>Pseudomonadati</taxon>
        <taxon>Thermodesulfobacteriota</taxon>
        <taxon>Desulfuromonadia</taxon>
        <taxon>Geobacterales</taxon>
        <taxon>Geobacteraceae</taxon>
        <taxon>Geotalea</taxon>
    </lineage>
</organism>
<evidence type="ECO:0000256" key="1">
    <source>
        <dbReference type="ARBA" id="ARBA00001947"/>
    </source>
</evidence>
<keyword evidence="10" id="KW-1185">Reference proteome</keyword>
<evidence type="ECO:0000313" key="10">
    <source>
        <dbReference type="Proteomes" id="UP000007721"/>
    </source>
</evidence>
<feature type="domain" description="Alcohol dehydrogenase-like C-terminal" evidence="7">
    <location>
        <begin position="183"/>
        <end position="316"/>
    </location>
</feature>
<proteinExistence type="inferred from homology"/>
<dbReference type="SUPFAM" id="SSF51735">
    <property type="entry name" value="NAD(P)-binding Rossmann-fold domains"/>
    <property type="match status" value="1"/>
</dbReference>
<keyword evidence="5" id="KW-0560">Oxidoreductase</keyword>
<evidence type="ECO:0000256" key="3">
    <source>
        <dbReference type="ARBA" id="ARBA00022723"/>
    </source>
</evidence>
<name>B9M8D6_GEODF</name>
<dbReference type="GO" id="GO:0008270">
    <property type="term" value="F:zinc ion binding"/>
    <property type="evidence" value="ECO:0007669"/>
    <property type="project" value="InterPro"/>
</dbReference>
<dbReference type="EMBL" id="CP001390">
    <property type="protein sequence ID" value="ACM18471.1"/>
    <property type="molecule type" value="Genomic_DNA"/>
</dbReference>
<evidence type="ECO:0000256" key="6">
    <source>
        <dbReference type="RuleBase" id="RU361277"/>
    </source>
</evidence>
<dbReference type="GO" id="GO:0005737">
    <property type="term" value="C:cytoplasm"/>
    <property type="evidence" value="ECO:0007669"/>
    <property type="project" value="TreeGrafter"/>
</dbReference>
<dbReference type="KEGG" id="geo:Geob_0097"/>
<protein>
    <submittedName>
        <fullName evidence="9">6-hydroxycyclohex-1-ene-1-carbonyl-CoA dehydrogenase</fullName>
    </submittedName>
</protein>
<evidence type="ECO:0000259" key="7">
    <source>
        <dbReference type="Pfam" id="PF00107"/>
    </source>
</evidence>
<dbReference type="CDD" id="cd08254">
    <property type="entry name" value="hydroxyacyl_CoA_DH"/>
    <property type="match status" value="1"/>
</dbReference>
<dbReference type="InterPro" id="IPR011032">
    <property type="entry name" value="GroES-like_sf"/>
</dbReference>
<dbReference type="InterPro" id="IPR036291">
    <property type="entry name" value="NAD(P)-bd_dom_sf"/>
</dbReference>
<evidence type="ECO:0000259" key="8">
    <source>
        <dbReference type="Pfam" id="PF08240"/>
    </source>
</evidence>
<dbReference type="InterPro" id="IPR002328">
    <property type="entry name" value="ADH_Zn_CS"/>
</dbReference>
<dbReference type="Proteomes" id="UP000007721">
    <property type="component" value="Chromosome"/>
</dbReference>
<gene>
    <name evidence="9" type="primary">bamQ</name>
    <name evidence="9" type="ordered locus">Geob_0097</name>
</gene>
<dbReference type="InterPro" id="IPR013149">
    <property type="entry name" value="ADH-like_C"/>
</dbReference>
<dbReference type="PROSITE" id="PS00059">
    <property type="entry name" value="ADH_ZINC"/>
    <property type="match status" value="1"/>
</dbReference>
<dbReference type="SUPFAM" id="SSF50129">
    <property type="entry name" value="GroES-like"/>
    <property type="match status" value="1"/>
</dbReference>
<keyword evidence="4 6" id="KW-0862">Zinc</keyword>
<dbReference type="InterPro" id="IPR013154">
    <property type="entry name" value="ADH-like_N"/>
</dbReference>
<evidence type="ECO:0000256" key="2">
    <source>
        <dbReference type="ARBA" id="ARBA00008072"/>
    </source>
</evidence>
<evidence type="ECO:0000313" key="9">
    <source>
        <dbReference type="EMBL" id="ACM18471.1"/>
    </source>
</evidence>
<dbReference type="OrthoDB" id="9809185at2"/>
<reference evidence="9 10" key="1">
    <citation type="submission" date="2009-01" db="EMBL/GenBank/DDBJ databases">
        <title>Complete sequence of Geobacter sp. FRC-32.</title>
        <authorList>
            <consortium name="US DOE Joint Genome Institute"/>
            <person name="Lucas S."/>
            <person name="Copeland A."/>
            <person name="Lapidus A."/>
            <person name="Glavina del Rio T."/>
            <person name="Dalin E."/>
            <person name="Tice H."/>
            <person name="Bruce D."/>
            <person name="Goodwin L."/>
            <person name="Pitluck S."/>
            <person name="Saunders E."/>
            <person name="Brettin T."/>
            <person name="Detter J.C."/>
            <person name="Han C."/>
            <person name="Larimer F."/>
            <person name="Land M."/>
            <person name="Hauser L."/>
            <person name="Kyrpides N."/>
            <person name="Ovchinnikova G."/>
            <person name="Kostka J."/>
            <person name="Richardson P."/>
        </authorList>
    </citation>
    <scope>NUCLEOTIDE SEQUENCE [LARGE SCALE GENOMIC DNA]</scope>
    <source>
        <strain evidence="10">DSM 22248 / JCM 15807 / FRC-32</strain>
    </source>
</reference>
<dbReference type="GO" id="GO:0004022">
    <property type="term" value="F:alcohol dehydrogenase (NAD+) activity"/>
    <property type="evidence" value="ECO:0007669"/>
    <property type="project" value="TreeGrafter"/>
</dbReference>
<dbReference type="InterPro" id="IPR017614">
    <property type="entry name" value="Dearomat_deydrogenase"/>
</dbReference>
<dbReference type="Gene3D" id="3.40.50.720">
    <property type="entry name" value="NAD(P)-binding Rossmann-like Domain"/>
    <property type="match status" value="1"/>
</dbReference>
<dbReference type="NCBIfam" id="TIGR03201">
    <property type="entry name" value="dearomat_had"/>
    <property type="match status" value="1"/>
</dbReference>
<comment type="similarity">
    <text evidence="2 6">Belongs to the zinc-containing alcohol dehydrogenase family.</text>
</comment>
<dbReference type="PANTHER" id="PTHR42940">
    <property type="entry name" value="ALCOHOL DEHYDROGENASE 1-RELATED"/>
    <property type="match status" value="1"/>
</dbReference>
<dbReference type="eggNOG" id="COG1064">
    <property type="taxonomic scope" value="Bacteria"/>
</dbReference>
<evidence type="ECO:0000256" key="4">
    <source>
        <dbReference type="ARBA" id="ARBA00022833"/>
    </source>
</evidence>
<feature type="domain" description="Alcohol dehydrogenase-like N-terminal" evidence="8">
    <location>
        <begin position="29"/>
        <end position="137"/>
    </location>
</feature>
<dbReference type="HOGENOM" id="CLU_026673_14_1_7"/>
<sequence>MSEVGYRWSMTAVGEPLVRSEFNPFPPAAGEVVVEVAGCGVCHTDLGYYYDGVRFNHPAPLALGHEISGRVVAAGAGAEEWQGKAVLIPAVIPCGTCDLCLSGHGTICRQQLMPGNDIQGGFASHIKVPARGLCPVDEKKLSAAGFELADISVVADAVTTPYQAVVQAEVAKGDLAIVIGIGGVGSYAVQVANAFGATVIAIDVDQAKLDNMAKYGAALTINSREVQGKDLKKVIQTFVKEKGLPATCWKIFECSGTTPGQDTAFGLLTFGATLSVVGFTMNKIELRLSNLMAFHARALGNWGCLTELYPAALDLVLDKRIALAPFIEKHPLDQINEVFAEAHAHKLTRRAILVPKK</sequence>
<dbReference type="Pfam" id="PF00107">
    <property type="entry name" value="ADH_zinc_N"/>
    <property type="match status" value="1"/>
</dbReference>
<evidence type="ECO:0000256" key="5">
    <source>
        <dbReference type="ARBA" id="ARBA00023002"/>
    </source>
</evidence>
<dbReference type="Pfam" id="PF08240">
    <property type="entry name" value="ADH_N"/>
    <property type="match status" value="1"/>
</dbReference>
<dbReference type="AlphaFoldDB" id="B9M8D6"/>
<keyword evidence="3 6" id="KW-0479">Metal-binding</keyword>
<dbReference type="RefSeq" id="WP_012645200.1">
    <property type="nucleotide sequence ID" value="NC_011979.1"/>
</dbReference>